<dbReference type="Pfam" id="PF23598">
    <property type="entry name" value="LRR_14"/>
    <property type="match status" value="1"/>
</dbReference>
<dbReference type="Gene3D" id="1.10.8.430">
    <property type="entry name" value="Helical domain of apoptotic protease-activating factors"/>
    <property type="match status" value="1"/>
</dbReference>
<comment type="similarity">
    <text evidence="1">Belongs to the disease resistance NB-LRR family.</text>
</comment>
<dbReference type="Pfam" id="PF18052">
    <property type="entry name" value="Rx_N"/>
    <property type="match status" value="1"/>
</dbReference>
<dbReference type="InterPro" id="IPR032675">
    <property type="entry name" value="LRR_dom_sf"/>
</dbReference>
<evidence type="ECO:0000259" key="7">
    <source>
        <dbReference type="Pfam" id="PF18052"/>
    </source>
</evidence>
<dbReference type="GO" id="GO:0043531">
    <property type="term" value="F:ADP binding"/>
    <property type="evidence" value="ECO:0007669"/>
    <property type="project" value="InterPro"/>
</dbReference>
<feature type="domain" description="NB-ARC" evidence="6">
    <location>
        <begin position="184"/>
        <end position="379"/>
    </location>
</feature>
<dbReference type="InterPro" id="IPR036388">
    <property type="entry name" value="WH-like_DNA-bd_sf"/>
</dbReference>
<evidence type="ECO:0000313" key="10">
    <source>
        <dbReference type="EMBL" id="CAG1835563.1"/>
    </source>
</evidence>
<keyword evidence="5" id="KW-0611">Plant defense</keyword>
<feature type="domain" description="Disease resistance N-terminal" evidence="7">
    <location>
        <begin position="14"/>
        <end position="96"/>
    </location>
</feature>
<dbReference type="SUPFAM" id="SSF52540">
    <property type="entry name" value="P-loop containing nucleoside triphosphate hydrolases"/>
    <property type="match status" value="1"/>
</dbReference>
<dbReference type="InterPro" id="IPR002182">
    <property type="entry name" value="NB-ARC"/>
</dbReference>
<reference evidence="10" key="1">
    <citation type="submission" date="2021-03" db="EMBL/GenBank/DDBJ databases">
        <authorList>
            <consortium name="Genoscope - CEA"/>
            <person name="William W."/>
        </authorList>
    </citation>
    <scope>NUCLEOTIDE SEQUENCE</scope>
    <source>
        <strain evidence="10">Doubled-haploid Pahang</strain>
    </source>
</reference>
<organism evidence="10">
    <name type="scientific">Musa acuminata subsp. malaccensis</name>
    <name type="common">Wild banana</name>
    <name type="synonym">Musa malaccensis</name>
    <dbReference type="NCBI Taxonomy" id="214687"/>
    <lineage>
        <taxon>Eukaryota</taxon>
        <taxon>Viridiplantae</taxon>
        <taxon>Streptophyta</taxon>
        <taxon>Embryophyta</taxon>
        <taxon>Tracheophyta</taxon>
        <taxon>Spermatophyta</taxon>
        <taxon>Magnoliopsida</taxon>
        <taxon>Liliopsida</taxon>
        <taxon>Zingiberales</taxon>
        <taxon>Musaceae</taxon>
        <taxon>Musa</taxon>
    </lineage>
</organism>
<evidence type="ECO:0000256" key="3">
    <source>
        <dbReference type="ARBA" id="ARBA00022737"/>
    </source>
</evidence>
<dbReference type="InterPro" id="IPR038005">
    <property type="entry name" value="RX-like_CC"/>
</dbReference>
<dbReference type="InterPro" id="IPR027417">
    <property type="entry name" value="P-loop_NTPase"/>
</dbReference>
<dbReference type="PRINTS" id="PR00364">
    <property type="entry name" value="DISEASERSIST"/>
</dbReference>
<dbReference type="Gene3D" id="3.80.10.10">
    <property type="entry name" value="Ribonuclease Inhibitor"/>
    <property type="match status" value="1"/>
</dbReference>
<evidence type="ECO:0000256" key="4">
    <source>
        <dbReference type="ARBA" id="ARBA00022741"/>
    </source>
</evidence>
<dbReference type="PANTHER" id="PTHR23155:SF1205">
    <property type="entry name" value="DISEASE RESISTANCE PROTEIN RPM1"/>
    <property type="match status" value="1"/>
</dbReference>
<dbReference type="InterPro" id="IPR041118">
    <property type="entry name" value="Rx_N"/>
</dbReference>
<dbReference type="AlphaFoldDB" id="A0A8D7F052"/>
<evidence type="ECO:0000259" key="6">
    <source>
        <dbReference type="Pfam" id="PF00931"/>
    </source>
</evidence>
<keyword evidence="2" id="KW-0433">Leucine-rich repeat</keyword>
<dbReference type="FunFam" id="3.40.50.300:FF:001091">
    <property type="entry name" value="Probable disease resistance protein At1g61300"/>
    <property type="match status" value="1"/>
</dbReference>
<name>A0A8D7F052_MUSAM</name>
<evidence type="ECO:0000259" key="8">
    <source>
        <dbReference type="Pfam" id="PF23559"/>
    </source>
</evidence>
<dbReference type="InterPro" id="IPR055414">
    <property type="entry name" value="LRR_R13L4/SHOC2-like"/>
</dbReference>
<dbReference type="GO" id="GO:0042742">
    <property type="term" value="P:defense response to bacterium"/>
    <property type="evidence" value="ECO:0007669"/>
    <property type="project" value="UniProtKB-ARBA"/>
</dbReference>
<dbReference type="Pfam" id="PF00931">
    <property type="entry name" value="NB-ARC"/>
    <property type="match status" value="1"/>
</dbReference>
<keyword evidence="3" id="KW-0677">Repeat</keyword>
<sequence length="952" mass="107026">MEAFAMGFAEGVTTSLLGKLGNILAEEAGLLAGVEDDIQYILEELKSMDSFLAVLSSSLDHNKQVKTWMEQVRDLAYDAEDCVDVFRHRLRRPRHQHPLAGVLLHTVRLLRTLKARHSIATDLRKLKLRARDVSERRARYALGIGPSPGGARSFSSSSASSSSGLLRRCASFVKEVGPMGMDHYKREIVGRLMEENDPQLKVISIVGIGGLGKTTLAKMVYQSSAVTGGYFQARAWIEMPRCFKIEPLLRNMIRQFSSRGQQILDILGVDPMNPGAKTERVLEQHLDKMGETQLVTAMVDYLKDKRYVIVLDDMWTVHAWDHIKSALPSSTNGSWIIVTTRNEAVPNACGSSSHCFIYNISPLTPKLSNKLFCKRAFPGPIATCPRGMENLTEDMVKKCSGIPLSIVTVAGLIAAKPDMTPVDWQNLQNHLPFRLKTNIIPEKIKRILLLCYIDLPHHLRPCFLYLTVFPKDYDVERKRLVRRWVAEGLVSGSRGMSAEEAAEGYFIELISRRLIQPSKITGDGKVKTCRVHDIMLEVIDSITSEENFVTVLPEHSTPMLHGKIRRLSLHGMITQIHGVRVSHVRSLTVFGDGIPFHNYGRTRLLRVLDLQGCKGLRHNHLKNISQLFLLSFLSLRNSSVEKLPDSIGDLPNLQTLDIRGTGIKKFPGAAVKLKKLAYLLAGTKFHFEANRVEFSGSWSYESLRMPTGVGKMKGLRNLGLITVTNSIVLRQIGKLTQLQKLSIDVTVRYVRRVVHIGPEYTRRKEHFVDLLSKLDSCLRSLTILDNGNGLGQILNNLHRPPLLLHDIQLVGFLQTLPVWVASLNRIVKITLRFTFLMRDAVRVLKNLPALAQLVLGYNSLDECDEQLVFDHNGFKGLKLLHMESVDVSFREGALPNLEWLKLIGHFGDQSISGMQHLHSLKEVYLDIGNERLQEMIRTTAAVHLNRPKFVIA</sequence>
<dbReference type="PANTHER" id="PTHR23155">
    <property type="entry name" value="DISEASE RESISTANCE PROTEIN RP"/>
    <property type="match status" value="1"/>
</dbReference>
<accession>A0A8D7F052</accession>
<protein>
    <submittedName>
        <fullName evidence="10">(wild Malaysian banana) hypothetical protein</fullName>
    </submittedName>
</protein>
<keyword evidence="4" id="KW-0547">Nucleotide-binding</keyword>
<dbReference type="Gene3D" id="3.40.50.300">
    <property type="entry name" value="P-loop containing nucleotide triphosphate hydrolases"/>
    <property type="match status" value="1"/>
</dbReference>
<dbReference type="FunFam" id="1.10.10.10:FF:000322">
    <property type="entry name" value="Probable disease resistance protein At1g63360"/>
    <property type="match status" value="1"/>
</dbReference>
<dbReference type="Gene3D" id="1.20.5.4130">
    <property type="match status" value="1"/>
</dbReference>
<feature type="domain" description="Disease resistance protein winged helix" evidence="8">
    <location>
        <begin position="468"/>
        <end position="539"/>
    </location>
</feature>
<dbReference type="Gene3D" id="1.10.10.10">
    <property type="entry name" value="Winged helix-like DNA-binding domain superfamily/Winged helix DNA-binding domain"/>
    <property type="match status" value="1"/>
</dbReference>
<dbReference type="EMBL" id="HG996474">
    <property type="protein sequence ID" value="CAG1835563.1"/>
    <property type="molecule type" value="Genomic_DNA"/>
</dbReference>
<dbReference type="InterPro" id="IPR044974">
    <property type="entry name" value="Disease_R_plants"/>
</dbReference>
<dbReference type="Pfam" id="PF23559">
    <property type="entry name" value="WHD_DRP"/>
    <property type="match status" value="1"/>
</dbReference>
<gene>
    <name evidence="10" type="ORF">GSMUA_236310.1</name>
</gene>
<dbReference type="InterPro" id="IPR058922">
    <property type="entry name" value="WHD_DRP"/>
</dbReference>
<evidence type="ECO:0000256" key="5">
    <source>
        <dbReference type="ARBA" id="ARBA00022821"/>
    </source>
</evidence>
<dbReference type="GO" id="GO:0009626">
    <property type="term" value="P:plant-type hypersensitive response"/>
    <property type="evidence" value="ECO:0007669"/>
    <property type="project" value="UniProtKB-ARBA"/>
</dbReference>
<evidence type="ECO:0000256" key="2">
    <source>
        <dbReference type="ARBA" id="ARBA00022614"/>
    </source>
</evidence>
<dbReference type="GO" id="GO:0002758">
    <property type="term" value="P:innate immune response-activating signaling pathway"/>
    <property type="evidence" value="ECO:0007669"/>
    <property type="project" value="UniProtKB-ARBA"/>
</dbReference>
<feature type="domain" description="Disease resistance R13L4/SHOC-2-like LRR" evidence="9">
    <location>
        <begin position="583"/>
        <end position="948"/>
    </location>
</feature>
<dbReference type="SUPFAM" id="SSF52058">
    <property type="entry name" value="L domain-like"/>
    <property type="match status" value="1"/>
</dbReference>
<evidence type="ECO:0000259" key="9">
    <source>
        <dbReference type="Pfam" id="PF23598"/>
    </source>
</evidence>
<proteinExistence type="inferred from homology"/>
<dbReference type="CDD" id="cd14798">
    <property type="entry name" value="RX-CC_like"/>
    <property type="match status" value="1"/>
</dbReference>
<dbReference type="InterPro" id="IPR042197">
    <property type="entry name" value="Apaf_helical"/>
</dbReference>
<evidence type="ECO:0000256" key="1">
    <source>
        <dbReference type="ARBA" id="ARBA00008894"/>
    </source>
</evidence>